<gene>
    <name evidence="2" type="ORF">FWK35_00025778</name>
</gene>
<protein>
    <submittedName>
        <fullName evidence="2">Dimer Tnp hAT domain-containing protein</fullName>
    </submittedName>
</protein>
<dbReference type="Proteomes" id="UP000478052">
    <property type="component" value="Unassembled WGS sequence"/>
</dbReference>
<reference evidence="2 3" key="1">
    <citation type="submission" date="2019-08" db="EMBL/GenBank/DDBJ databases">
        <title>Whole genome of Aphis craccivora.</title>
        <authorList>
            <person name="Voronova N.V."/>
            <person name="Shulinski R.S."/>
            <person name="Bandarenka Y.V."/>
            <person name="Zhorov D.G."/>
            <person name="Warner D."/>
        </authorList>
    </citation>
    <scope>NUCLEOTIDE SEQUENCE [LARGE SCALE GENOMIC DNA]</scope>
    <source>
        <strain evidence="2">180601</strain>
        <tissue evidence="2">Whole Body</tissue>
    </source>
</reference>
<dbReference type="AlphaFoldDB" id="A0A6G0Y4U4"/>
<keyword evidence="3" id="KW-1185">Reference proteome</keyword>
<proteinExistence type="predicted"/>
<name>A0A6G0Y4U4_APHCR</name>
<comment type="caution">
    <text evidence="2">The sequence shown here is derived from an EMBL/GenBank/DDBJ whole genome shotgun (WGS) entry which is preliminary data.</text>
</comment>
<organism evidence="2 3">
    <name type="scientific">Aphis craccivora</name>
    <name type="common">Cowpea aphid</name>
    <dbReference type="NCBI Taxonomy" id="307492"/>
    <lineage>
        <taxon>Eukaryota</taxon>
        <taxon>Metazoa</taxon>
        <taxon>Ecdysozoa</taxon>
        <taxon>Arthropoda</taxon>
        <taxon>Hexapoda</taxon>
        <taxon>Insecta</taxon>
        <taxon>Pterygota</taxon>
        <taxon>Neoptera</taxon>
        <taxon>Paraneoptera</taxon>
        <taxon>Hemiptera</taxon>
        <taxon>Sternorrhyncha</taxon>
        <taxon>Aphidomorpha</taxon>
        <taxon>Aphidoidea</taxon>
        <taxon>Aphididae</taxon>
        <taxon>Aphidini</taxon>
        <taxon>Aphis</taxon>
        <taxon>Aphis</taxon>
    </lineage>
</organism>
<accession>A0A6G0Y4U4</accession>
<evidence type="ECO:0000256" key="1">
    <source>
        <dbReference type="SAM" id="MobiDB-lite"/>
    </source>
</evidence>
<dbReference type="EMBL" id="VUJU01006140">
    <property type="protein sequence ID" value="KAF0749335.1"/>
    <property type="molecule type" value="Genomic_DNA"/>
</dbReference>
<sequence length="75" mass="8147">MASVINEEIIDQPEPVNANKTTIDESSTAPTFPGSSSGSKNNEESQIQIGTHKQKQANIAGYIPQKMTMDVQKKN</sequence>
<evidence type="ECO:0000313" key="3">
    <source>
        <dbReference type="Proteomes" id="UP000478052"/>
    </source>
</evidence>
<feature type="compositionally biased region" description="Polar residues" evidence="1">
    <location>
        <begin position="18"/>
        <end position="30"/>
    </location>
</feature>
<evidence type="ECO:0000313" key="2">
    <source>
        <dbReference type="EMBL" id="KAF0749335.1"/>
    </source>
</evidence>
<feature type="region of interest" description="Disordered" evidence="1">
    <location>
        <begin position="1"/>
        <end position="75"/>
    </location>
</feature>